<name>A0A4Y9XUU0_9AGAM</name>
<keyword evidence="3" id="KW-1185">Reference proteome</keyword>
<proteinExistence type="predicted"/>
<sequence length="254" mass="27636">MERPSALVFVRILLGIGHSVRFAGSILSRAQHQPELATRGEQRRVEQRPDIQATANRIRGFEADRELMLPLLGTSTRAPAPEPKPTPVTRQSPRPPVYVHRFARAVGAGAPGTLKQEHKHGKPRPTAARPYRRVLSDRDSMPAKLKLSGAARARARARLEPIWSRCVVGVGAFACGTPGLWGSQAANGECGDPEMKMQYSCRYSKRKVSTGAHARQTAAVSAYVHGPRTADVDVSATPISPHDWPRGSGSTRHP</sequence>
<comment type="caution">
    <text evidence="2">The sequence shown here is derived from an EMBL/GenBank/DDBJ whole genome shotgun (WGS) entry which is preliminary data.</text>
</comment>
<evidence type="ECO:0000256" key="1">
    <source>
        <dbReference type="SAM" id="MobiDB-lite"/>
    </source>
</evidence>
<gene>
    <name evidence="2" type="ORF">EVG20_g9914</name>
</gene>
<accession>A0A4Y9XUU0</accession>
<feature type="region of interest" description="Disordered" evidence="1">
    <location>
        <begin position="231"/>
        <end position="254"/>
    </location>
</feature>
<evidence type="ECO:0000313" key="2">
    <source>
        <dbReference type="EMBL" id="TFY53920.1"/>
    </source>
</evidence>
<dbReference type="AlphaFoldDB" id="A0A4Y9XUU0"/>
<dbReference type="Proteomes" id="UP000298327">
    <property type="component" value="Unassembled WGS sequence"/>
</dbReference>
<feature type="region of interest" description="Disordered" evidence="1">
    <location>
        <begin position="109"/>
        <end position="131"/>
    </location>
</feature>
<protein>
    <submittedName>
        <fullName evidence="2">Uncharacterized protein</fullName>
    </submittedName>
</protein>
<organism evidence="2 3">
    <name type="scientific">Dentipellis fragilis</name>
    <dbReference type="NCBI Taxonomy" id="205917"/>
    <lineage>
        <taxon>Eukaryota</taxon>
        <taxon>Fungi</taxon>
        <taxon>Dikarya</taxon>
        <taxon>Basidiomycota</taxon>
        <taxon>Agaricomycotina</taxon>
        <taxon>Agaricomycetes</taxon>
        <taxon>Russulales</taxon>
        <taxon>Hericiaceae</taxon>
        <taxon>Dentipellis</taxon>
    </lineage>
</organism>
<reference evidence="2 3" key="1">
    <citation type="submission" date="2019-02" db="EMBL/GenBank/DDBJ databases">
        <title>Genome sequencing of the rare red list fungi Dentipellis fragilis.</title>
        <authorList>
            <person name="Buettner E."/>
            <person name="Kellner H."/>
        </authorList>
    </citation>
    <scope>NUCLEOTIDE SEQUENCE [LARGE SCALE GENOMIC DNA]</scope>
    <source>
        <strain evidence="2 3">DSM 105465</strain>
    </source>
</reference>
<evidence type="ECO:0000313" key="3">
    <source>
        <dbReference type="Proteomes" id="UP000298327"/>
    </source>
</evidence>
<feature type="region of interest" description="Disordered" evidence="1">
    <location>
        <begin position="73"/>
        <end position="94"/>
    </location>
</feature>
<dbReference type="EMBL" id="SEOQ01001088">
    <property type="protein sequence ID" value="TFY53920.1"/>
    <property type="molecule type" value="Genomic_DNA"/>
</dbReference>